<dbReference type="SFLD" id="SFLDS00029">
    <property type="entry name" value="Radical_SAM"/>
    <property type="match status" value="1"/>
</dbReference>
<evidence type="ECO:0000256" key="3">
    <source>
        <dbReference type="ARBA" id="ARBA00023004"/>
    </source>
</evidence>
<evidence type="ECO:0000313" key="6">
    <source>
        <dbReference type="EMBL" id="MPL65054.1"/>
    </source>
</evidence>
<dbReference type="InterPro" id="IPR058240">
    <property type="entry name" value="rSAM_sf"/>
</dbReference>
<dbReference type="CDD" id="cd01335">
    <property type="entry name" value="Radical_SAM"/>
    <property type="match status" value="1"/>
</dbReference>
<keyword evidence="6" id="KW-0808">Transferase</keyword>
<evidence type="ECO:0000256" key="2">
    <source>
        <dbReference type="ARBA" id="ARBA00022723"/>
    </source>
</evidence>
<dbReference type="Pfam" id="PF04055">
    <property type="entry name" value="Radical_SAM"/>
    <property type="match status" value="1"/>
</dbReference>
<comment type="caution">
    <text evidence="6">The sequence shown here is derived from an EMBL/GenBank/DDBJ whole genome shotgun (WGS) entry which is preliminary data.</text>
</comment>
<name>A0A644TDZ1_9ZZZZ</name>
<dbReference type="AlphaFoldDB" id="A0A644TDZ1"/>
<dbReference type="EC" id="2.8.1.6" evidence="6"/>
<dbReference type="GO" id="GO:0004076">
    <property type="term" value="F:biotin synthase activity"/>
    <property type="evidence" value="ECO:0007669"/>
    <property type="project" value="UniProtKB-EC"/>
</dbReference>
<dbReference type="GO" id="GO:0051536">
    <property type="term" value="F:iron-sulfur cluster binding"/>
    <property type="evidence" value="ECO:0007669"/>
    <property type="project" value="UniProtKB-KW"/>
</dbReference>
<gene>
    <name evidence="6" type="primary">bioB_3</name>
    <name evidence="6" type="ORF">SDC9_10717</name>
</gene>
<dbReference type="Gene3D" id="3.20.20.70">
    <property type="entry name" value="Aldolase class I"/>
    <property type="match status" value="1"/>
</dbReference>
<keyword evidence="2" id="KW-0479">Metal-binding</keyword>
<protein>
    <submittedName>
        <fullName evidence="6">Biotin synthase</fullName>
        <ecNumber evidence="6">2.8.1.6</ecNumber>
    </submittedName>
</protein>
<reference evidence="6" key="1">
    <citation type="submission" date="2019-08" db="EMBL/GenBank/DDBJ databases">
        <authorList>
            <person name="Kucharzyk K."/>
            <person name="Murdoch R.W."/>
            <person name="Higgins S."/>
            <person name="Loffler F."/>
        </authorList>
    </citation>
    <scope>NUCLEOTIDE SEQUENCE</scope>
</reference>
<dbReference type="PROSITE" id="PS51918">
    <property type="entry name" value="RADICAL_SAM"/>
    <property type="match status" value="1"/>
</dbReference>
<sequence length="335" mass="35951">MKYKLDKKIDQIIQKAMDGGEINEKELFSLLSVQPLSEESFMIRYASRKMSEAASGGKAEVHAQVGIDNGPCPKNCGFCSFAAVNKVFPQPVVRPLEEVIASCLTLEADGANAVYLMETARYPFADFIRMAREVKAALKPETTFIANTDDFDEEGARALKEAGFHGIYHVVHMGEGTTTAIHPRIRLKTIAAAQKAGLLIGTAVEPIGPEHSKEEIVEKTMLIREMGPVHAGAGGRVHIPGSVLEAHGVLTGAQTSHILAAVKLAIGYQVKGHCGGLEMGAMAGVNLTWAEVGSNPRDTETNTVRGSTVKLRQDELREAGWEVLEGPSVMFGASA</sequence>
<keyword evidence="4" id="KW-0411">Iron-sulfur</keyword>
<keyword evidence="1" id="KW-0949">S-adenosyl-L-methionine</keyword>
<dbReference type="InterPro" id="IPR013785">
    <property type="entry name" value="Aldolase_TIM"/>
</dbReference>
<proteinExistence type="predicted"/>
<dbReference type="EMBL" id="VSSQ01000027">
    <property type="protein sequence ID" value="MPL65054.1"/>
    <property type="molecule type" value="Genomic_DNA"/>
</dbReference>
<feature type="domain" description="Radical SAM core" evidence="5">
    <location>
        <begin position="57"/>
        <end position="277"/>
    </location>
</feature>
<evidence type="ECO:0000256" key="1">
    <source>
        <dbReference type="ARBA" id="ARBA00022691"/>
    </source>
</evidence>
<evidence type="ECO:0000259" key="5">
    <source>
        <dbReference type="PROSITE" id="PS51918"/>
    </source>
</evidence>
<accession>A0A644TDZ1</accession>
<evidence type="ECO:0000256" key="4">
    <source>
        <dbReference type="ARBA" id="ARBA00023014"/>
    </source>
</evidence>
<organism evidence="6">
    <name type="scientific">bioreactor metagenome</name>
    <dbReference type="NCBI Taxonomy" id="1076179"/>
    <lineage>
        <taxon>unclassified sequences</taxon>
        <taxon>metagenomes</taxon>
        <taxon>ecological metagenomes</taxon>
    </lineage>
</organism>
<dbReference type="InterPro" id="IPR007197">
    <property type="entry name" value="rSAM"/>
</dbReference>
<dbReference type="GO" id="GO:0046872">
    <property type="term" value="F:metal ion binding"/>
    <property type="evidence" value="ECO:0007669"/>
    <property type="project" value="UniProtKB-KW"/>
</dbReference>
<keyword evidence="3" id="KW-0408">Iron</keyword>
<dbReference type="SUPFAM" id="SSF102114">
    <property type="entry name" value="Radical SAM enzymes"/>
    <property type="match status" value="1"/>
</dbReference>